<dbReference type="GO" id="GO:0003723">
    <property type="term" value="F:RNA binding"/>
    <property type="evidence" value="ECO:0007669"/>
    <property type="project" value="UniProtKB-KW"/>
</dbReference>
<evidence type="ECO:0000256" key="14">
    <source>
        <dbReference type="SAM" id="MobiDB-lite"/>
    </source>
</evidence>
<keyword evidence="5" id="KW-0547">Nucleotide-binding</keyword>
<dbReference type="RefSeq" id="XP_069225970.1">
    <property type="nucleotide sequence ID" value="XM_069377289.1"/>
</dbReference>
<comment type="function">
    <text evidence="1">ATP-binding RNA helicase involved in the biogenesis of 60S ribosomal subunits and is required for the normal formation of 25S and 5.8S rRNAs.</text>
</comment>
<dbReference type="EMBL" id="JAAQHG020000043">
    <property type="protein sequence ID" value="KAL1582863.1"/>
    <property type="molecule type" value="Genomic_DNA"/>
</dbReference>
<accession>A0AB34KCL1</accession>
<feature type="region of interest" description="Disordered" evidence="14">
    <location>
        <begin position="344"/>
        <end position="405"/>
    </location>
</feature>
<dbReference type="SMART" id="SM00490">
    <property type="entry name" value="HELICc"/>
    <property type="match status" value="1"/>
</dbReference>
<reference evidence="18 19" key="1">
    <citation type="journal article" date="2020" name="Microbiol. Resour. Announc.">
        <title>Draft Genome Sequence of a Cladosporium Species Isolated from the Mesophotic Ascidian Didemnum maculosum.</title>
        <authorList>
            <person name="Gioti A."/>
            <person name="Siaperas R."/>
            <person name="Nikolaivits E."/>
            <person name="Le Goff G."/>
            <person name="Ouazzani J."/>
            <person name="Kotoulas G."/>
            <person name="Topakas E."/>
        </authorList>
    </citation>
    <scope>NUCLEOTIDE SEQUENCE [LARGE SCALE GENOMIC DNA]</scope>
    <source>
        <strain evidence="18 19">TM138-S3</strain>
    </source>
</reference>
<evidence type="ECO:0000256" key="3">
    <source>
        <dbReference type="ARBA" id="ARBA00012552"/>
    </source>
</evidence>
<feature type="compositionally biased region" description="Acidic residues" evidence="14">
    <location>
        <begin position="357"/>
        <end position="380"/>
    </location>
</feature>
<protein>
    <recommendedName>
        <fullName evidence="3">RNA helicase</fullName>
        <ecNumber evidence="3">3.6.4.13</ecNumber>
    </recommendedName>
</protein>
<feature type="region of interest" description="Disordered" evidence="14">
    <location>
        <begin position="600"/>
        <end position="635"/>
    </location>
</feature>
<dbReference type="GO" id="GO:0003724">
    <property type="term" value="F:RNA helicase activity"/>
    <property type="evidence" value="ECO:0007669"/>
    <property type="project" value="UniProtKB-EC"/>
</dbReference>
<dbReference type="InterPro" id="IPR014001">
    <property type="entry name" value="Helicase_ATP-bd"/>
</dbReference>
<comment type="subcellular location">
    <subcellularLocation>
        <location evidence="2">Nucleus</location>
    </subcellularLocation>
</comment>
<dbReference type="InterPro" id="IPR027417">
    <property type="entry name" value="P-loop_NTPase"/>
</dbReference>
<comment type="catalytic activity">
    <reaction evidence="12">
        <text>ATP + H2O = ADP + phosphate + H(+)</text>
        <dbReference type="Rhea" id="RHEA:13065"/>
        <dbReference type="ChEBI" id="CHEBI:15377"/>
        <dbReference type="ChEBI" id="CHEBI:15378"/>
        <dbReference type="ChEBI" id="CHEBI:30616"/>
        <dbReference type="ChEBI" id="CHEBI:43474"/>
        <dbReference type="ChEBI" id="CHEBI:456216"/>
        <dbReference type="EC" id="3.6.4.13"/>
    </reaction>
</comment>
<keyword evidence="19" id="KW-1185">Reference proteome</keyword>
<evidence type="ECO:0000256" key="11">
    <source>
        <dbReference type="ARBA" id="ARBA00038041"/>
    </source>
</evidence>
<dbReference type="EC" id="3.6.4.13" evidence="3"/>
<organism evidence="18 19">
    <name type="scientific">Cladosporium halotolerans</name>
    <dbReference type="NCBI Taxonomy" id="1052096"/>
    <lineage>
        <taxon>Eukaryota</taxon>
        <taxon>Fungi</taxon>
        <taxon>Dikarya</taxon>
        <taxon>Ascomycota</taxon>
        <taxon>Pezizomycotina</taxon>
        <taxon>Dothideomycetes</taxon>
        <taxon>Dothideomycetidae</taxon>
        <taxon>Cladosporiales</taxon>
        <taxon>Cladosporiaceae</taxon>
        <taxon>Cladosporium</taxon>
    </lineage>
</organism>
<dbReference type="AlphaFoldDB" id="A0AB34KCL1"/>
<dbReference type="SUPFAM" id="SSF52540">
    <property type="entry name" value="P-loop containing nucleoside triphosphate hydrolases"/>
    <property type="match status" value="2"/>
</dbReference>
<dbReference type="GO" id="GO:0005524">
    <property type="term" value="F:ATP binding"/>
    <property type="evidence" value="ECO:0007669"/>
    <property type="project" value="UniProtKB-KW"/>
</dbReference>
<gene>
    <name evidence="18" type="ORF">WHR41_08685</name>
</gene>
<dbReference type="GO" id="GO:0042254">
    <property type="term" value="P:ribosome biogenesis"/>
    <property type="evidence" value="ECO:0007669"/>
    <property type="project" value="UniProtKB-KW"/>
</dbReference>
<keyword evidence="7" id="KW-0347">Helicase</keyword>
<dbReference type="GO" id="GO:0005634">
    <property type="term" value="C:nucleus"/>
    <property type="evidence" value="ECO:0007669"/>
    <property type="project" value="UniProtKB-SubCell"/>
</dbReference>
<comment type="caution">
    <text evidence="18">The sequence shown here is derived from an EMBL/GenBank/DDBJ whole genome shotgun (WGS) entry which is preliminary data.</text>
</comment>
<keyword evidence="4" id="KW-0690">Ribosome biogenesis</keyword>
<dbReference type="InterPro" id="IPR001650">
    <property type="entry name" value="Helicase_C-like"/>
</dbReference>
<dbReference type="PROSITE" id="PS51192">
    <property type="entry name" value="HELICASE_ATP_BIND_1"/>
    <property type="match status" value="1"/>
</dbReference>
<sequence length="635" mass="71116">MKRKLNSEDVPEAITPEVGEAAVATDSKPTFASLSLDARILQAITREKFSEPTAVQAATVPLALSGKDILARSKTGSGKTLAYLFPIIHSILRRKASSTRPPKAVSALLLVPTKELASQVTSTIKTFTTFCAQDIRAENLTKKEDSAVTRARLLEQPDIVISTPSRASQWISSDVLKPNDLLHVVIDEADLVLSYGYEEDLQSIASSLPTGVQTILMSATLRTEVDSLTSLFCKSGSPEILDLSEQEATEAPQLSQYIVKTAEDEKFLLIYAIFKLQLIKGKVIVFVADIDRCYRIKLFLEQFGIRSCVLNSELPVNSRLHTVDEFNRGVYDIIIAADDNEVVGGSENKRKSKKTEEPEEAMEDAVEDGENEDEQADKEENEDKKKDGDSKQPPSKKRKAGREDREFGVSRGIDFRHVSCVLNFDLPTSAKSYTHRIGRTARAGQKGMALSFYVPRELYKKHKSTTVPQCENDEKVLERIKTRQNKHGAQVDEWQFDTSKLEGFRYRLADAIRSVTRIAVREARTKELRQELINSTKLQRHFEEHPEDLRHLRHDTESHAVRQQPHLRHVPEYLLPSGGKAAIKKDVGFVGMRKDSTNRIRKAREFNKKRGKGKIAAGKGADPLKSLNARGRGKK</sequence>
<dbReference type="Pfam" id="PF00270">
    <property type="entry name" value="DEAD"/>
    <property type="match status" value="1"/>
</dbReference>
<dbReference type="GeneID" id="96010127"/>
<evidence type="ECO:0000256" key="7">
    <source>
        <dbReference type="ARBA" id="ARBA00022806"/>
    </source>
</evidence>
<dbReference type="PROSITE" id="PS51194">
    <property type="entry name" value="HELICASE_CTER"/>
    <property type="match status" value="1"/>
</dbReference>
<dbReference type="GO" id="GO:0010467">
    <property type="term" value="P:gene expression"/>
    <property type="evidence" value="ECO:0007669"/>
    <property type="project" value="UniProtKB-ARBA"/>
</dbReference>
<proteinExistence type="inferred from homology"/>
<evidence type="ECO:0000256" key="4">
    <source>
        <dbReference type="ARBA" id="ARBA00022517"/>
    </source>
</evidence>
<evidence type="ECO:0000256" key="13">
    <source>
        <dbReference type="PROSITE-ProRule" id="PRU00552"/>
    </source>
</evidence>
<evidence type="ECO:0000256" key="5">
    <source>
        <dbReference type="ARBA" id="ARBA00022741"/>
    </source>
</evidence>
<keyword evidence="10" id="KW-0539">Nucleus</keyword>
<dbReference type="CDD" id="cd18787">
    <property type="entry name" value="SF2_C_DEAD"/>
    <property type="match status" value="1"/>
</dbReference>
<feature type="domain" description="Helicase ATP-binding" evidence="15">
    <location>
        <begin position="60"/>
        <end position="239"/>
    </location>
</feature>
<feature type="domain" description="DEAD-box RNA helicase Q" evidence="17">
    <location>
        <begin position="29"/>
        <end position="57"/>
    </location>
</feature>
<dbReference type="PANTHER" id="PTHR47959">
    <property type="entry name" value="ATP-DEPENDENT RNA HELICASE RHLE-RELATED"/>
    <property type="match status" value="1"/>
</dbReference>
<evidence type="ECO:0000256" key="2">
    <source>
        <dbReference type="ARBA" id="ARBA00004123"/>
    </source>
</evidence>
<dbReference type="Proteomes" id="UP000803884">
    <property type="component" value="Unassembled WGS sequence"/>
</dbReference>
<feature type="compositionally biased region" description="Basic and acidic residues" evidence="14">
    <location>
        <begin position="381"/>
        <end position="390"/>
    </location>
</feature>
<evidence type="ECO:0000259" key="17">
    <source>
        <dbReference type="PROSITE" id="PS51195"/>
    </source>
</evidence>
<evidence type="ECO:0000259" key="15">
    <source>
        <dbReference type="PROSITE" id="PS51192"/>
    </source>
</evidence>
<dbReference type="InterPro" id="IPR050079">
    <property type="entry name" value="DEAD_box_RNA_helicase"/>
</dbReference>
<dbReference type="CDD" id="cd17961">
    <property type="entry name" value="DEADc_DDX56"/>
    <property type="match status" value="1"/>
</dbReference>
<evidence type="ECO:0000313" key="18">
    <source>
        <dbReference type="EMBL" id="KAL1582863.1"/>
    </source>
</evidence>
<keyword evidence="9" id="KW-0694">RNA-binding</keyword>
<comment type="similarity">
    <text evidence="11">Belongs to the DEAD box helicase family. DDX56/DBP9 subfamily.</text>
</comment>
<dbReference type="Gene3D" id="3.40.50.300">
    <property type="entry name" value="P-loop containing nucleotide triphosphate hydrolases"/>
    <property type="match status" value="2"/>
</dbReference>
<dbReference type="Pfam" id="PF00271">
    <property type="entry name" value="Helicase_C"/>
    <property type="match status" value="2"/>
</dbReference>
<evidence type="ECO:0000256" key="9">
    <source>
        <dbReference type="ARBA" id="ARBA00022884"/>
    </source>
</evidence>
<dbReference type="InterPro" id="IPR014014">
    <property type="entry name" value="RNA_helicase_DEAD_Q_motif"/>
</dbReference>
<dbReference type="GO" id="GO:0016787">
    <property type="term" value="F:hydrolase activity"/>
    <property type="evidence" value="ECO:0007669"/>
    <property type="project" value="UniProtKB-KW"/>
</dbReference>
<dbReference type="InterPro" id="IPR011545">
    <property type="entry name" value="DEAD/DEAH_box_helicase_dom"/>
</dbReference>
<keyword evidence="8" id="KW-0067">ATP-binding</keyword>
<feature type="short sequence motif" description="Q motif" evidence="13">
    <location>
        <begin position="29"/>
        <end position="57"/>
    </location>
</feature>
<evidence type="ECO:0000256" key="6">
    <source>
        <dbReference type="ARBA" id="ARBA00022801"/>
    </source>
</evidence>
<dbReference type="GO" id="GO:0005829">
    <property type="term" value="C:cytosol"/>
    <property type="evidence" value="ECO:0007669"/>
    <property type="project" value="TreeGrafter"/>
</dbReference>
<evidence type="ECO:0000256" key="10">
    <source>
        <dbReference type="ARBA" id="ARBA00023242"/>
    </source>
</evidence>
<evidence type="ECO:0000259" key="16">
    <source>
        <dbReference type="PROSITE" id="PS51194"/>
    </source>
</evidence>
<dbReference type="PANTHER" id="PTHR47959:SF21">
    <property type="entry name" value="DEAD-BOX HELICASE 56"/>
    <property type="match status" value="1"/>
</dbReference>
<evidence type="ECO:0000256" key="1">
    <source>
        <dbReference type="ARBA" id="ARBA00003706"/>
    </source>
</evidence>
<evidence type="ECO:0000313" key="19">
    <source>
        <dbReference type="Proteomes" id="UP000803884"/>
    </source>
</evidence>
<dbReference type="SMART" id="SM00487">
    <property type="entry name" value="DEXDc"/>
    <property type="match status" value="1"/>
</dbReference>
<evidence type="ECO:0000256" key="8">
    <source>
        <dbReference type="ARBA" id="ARBA00022840"/>
    </source>
</evidence>
<name>A0AB34KCL1_9PEZI</name>
<dbReference type="PROSITE" id="PS51195">
    <property type="entry name" value="Q_MOTIF"/>
    <property type="match status" value="1"/>
</dbReference>
<evidence type="ECO:0000256" key="12">
    <source>
        <dbReference type="ARBA" id="ARBA00047984"/>
    </source>
</evidence>
<keyword evidence="6" id="KW-0378">Hydrolase</keyword>
<feature type="domain" description="Helicase C-terminal" evidence="16">
    <location>
        <begin position="253"/>
        <end position="499"/>
    </location>
</feature>